<dbReference type="EMBL" id="QXHD01000004">
    <property type="protein sequence ID" value="NEZ55228.1"/>
    <property type="molecule type" value="Genomic_DNA"/>
</dbReference>
<comment type="caution">
    <text evidence="1">The sequence shown here is derived from an EMBL/GenBank/DDBJ whole genome shotgun (WGS) entry which is preliminary data.</text>
</comment>
<dbReference type="Proteomes" id="UP000481033">
    <property type="component" value="Unassembled WGS sequence"/>
</dbReference>
<evidence type="ECO:0000313" key="1">
    <source>
        <dbReference type="EMBL" id="NEZ55228.1"/>
    </source>
</evidence>
<gene>
    <name evidence="1" type="ORF">DXZ20_05960</name>
</gene>
<dbReference type="Pfam" id="PF08852">
    <property type="entry name" value="DUF1822"/>
    <property type="match status" value="1"/>
</dbReference>
<accession>A0A6M0RG73</accession>
<proteinExistence type="predicted"/>
<name>A0A6M0RG73_9CYAN</name>
<keyword evidence="2" id="KW-1185">Reference proteome</keyword>
<protein>
    <submittedName>
        <fullName evidence="1">DUF1822 family protein</fullName>
    </submittedName>
</protein>
<organism evidence="1 2">
    <name type="scientific">Adonisia turfae CCMR0081</name>
    <dbReference type="NCBI Taxonomy" id="2292702"/>
    <lineage>
        <taxon>Bacteria</taxon>
        <taxon>Bacillati</taxon>
        <taxon>Cyanobacteriota</taxon>
        <taxon>Adonisia</taxon>
        <taxon>Adonisia turfae</taxon>
    </lineage>
</organism>
<sequence length="376" mass="41671">MSIQPSNPDPFKGFHPVATETIMLTNTSTQWAQRVCRDIADADEQWHSFLRALAITGFEQWLNQGNSGLPISYSQTVAPGTDATIQVGDFRLYILPMGTLKDDQVVIPASALSEKHTAHLYVLVEVHEEVAQVRVRTALLSHQLEAYVERQCEAEEYGVPVSEFTVPPEKLLWYLSCLKPEAIIKPDTVTSSVKEKITTQLHETVTTVINTGKWLQGQLDTVAEQLAWQFIPSLECGYELRDFRDAEDPLGKISDILRELQDRSVGVPTDAVGACQSIGLGNVICYFYTFVWELAETNEWSSLFVLFGADANEPLPIGTELQVSDQTSVMSTSKVQPGAMTTFLYIQAIGNLDELFTVDISSSDGETLTLPPFGFV</sequence>
<evidence type="ECO:0000313" key="2">
    <source>
        <dbReference type="Proteomes" id="UP000481033"/>
    </source>
</evidence>
<dbReference type="InterPro" id="IPR014951">
    <property type="entry name" value="DUF1822"/>
</dbReference>
<reference evidence="1 2" key="1">
    <citation type="journal article" date="2020" name="Microb. Ecol.">
        <title>Ecogenomics of the Marine Benthic Filamentous Cyanobacterium Adonisia.</title>
        <authorList>
            <person name="Walter J.M."/>
            <person name="Coutinho F.H."/>
            <person name="Leomil L."/>
            <person name="Hargreaves P.I."/>
            <person name="Campeao M.E."/>
            <person name="Vieira V.V."/>
            <person name="Silva B.S."/>
            <person name="Fistarol G.O."/>
            <person name="Salomon P.S."/>
            <person name="Sawabe T."/>
            <person name="Mino S."/>
            <person name="Hosokawa M."/>
            <person name="Miyashita H."/>
            <person name="Maruyama F."/>
            <person name="van Verk M.C."/>
            <person name="Dutilh B.E."/>
            <person name="Thompson C.C."/>
            <person name="Thompson F.L."/>
        </authorList>
    </citation>
    <scope>NUCLEOTIDE SEQUENCE [LARGE SCALE GENOMIC DNA]</scope>
    <source>
        <strain evidence="1 2">CCMR0081</strain>
    </source>
</reference>
<dbReference type="AlphaFoldDB" id="A0A6M0RG73"/>
<dbReference type="RefSeq" id="WP_163697006.1">
    <property type="nucleotide sequence ID" value="NZ_QXHD01000004.1"/>
</dbReference>